<accession>A0A1H3RB29</accession>
<dbReference type="InterPro" id="IPR023997">
    <property type="entry name" value="TonB-dep_OMP_SusC/RagA_CS"/>
</dbReference>
<keyword evidence="6 8" id="KW-0472">Membrane</keyword>
<dbReference type="InterPro" id="IPR023996">
    <property type="entry name" value="TonB-dep_OMP_SusC/RagA"/>
</dbReference>
<keyword evidence="13" id="KW-1185">Reference proteome</keyword>
<proteinExistence type="inferred from homology"/>
<keyword evidence="5 9" id="KW-0798">TonB box</keyword>
<comment type="similarity">
    <text evidence="8 9">Belongs to the TonB-dependent receptor family.</text>
</comment>
<evidence type="ECO:0000259" key="11">
    <source>
        <dbReference type="Pfam" id="PF07715"/>
    </source>
</evidence>
<dbReference type="Pfam" id="PF13715">
    <property type="entry name" value="CarbopepD_reg_2"/>
    <property type="match status" value="1"/>
</dbReference>
<evidence type="ECO:0000256" key="2">
    <source>
        <dbReference type="ARBA" id="ARBA00022448"/>
    </source>
</evidence>
<comment type="caution">
    <text evidence="12">The sequence shown here is derived from an EMBL/GenBank/DDBJ whole genome shotgun (WGS) entry which is preliminary data.</text>
</comment>
<dbReference type="Gene3D" id="2.170.130.10">
    <property type="entry name" value="TonB-dependent receptor, plug domain"/>
    <property type="match status" value="1"/>
</dbReference>
<evidence type="ECO:0000256" key="9">
    <source>
        <dbReference type="RuleBase" id="RU003357"/>
    </source>
</evidence>
<dbReference type="Pfam" id="PF00593">
    <property type="entry name" value="TonB_dep_Rec_b-barrel"/>
    <property type="match status" value="1"/>
</dbReference>
<dbReference type="InterPro" id="IPR000531">
    <property type="entry name" value="Beta-barrel_TonB"/>
</dbReference>
<evidence type="ECO:0000313" key="12">
    <source>
        <dbReference type="EMBL" id="SDZ22850.1"/>
    </source>
</evidence>
<evidence type="ECO:0000256" key="8">
    <source>
        <dbReference type="PROSITE-ProRule" id="PRU01360"/>
    </source>
</evidence>
<sequence length="1106" mass="121230">MENNLRRQLIMLSKRLIYAFLVQLFLCTVILANDGNAQRKSIEEVKVSLNLKEKSLAQFFRQVESKTDFKFTYTDNLVDLKQAITVVENNKSLYDVLVAVSMQTHLNFVQVNENIHVKSGKSKDKAVEVIELMEVTISGKVTDDKGDPLPGASVTVSGTTMGTVTDIDGNYTFTVPDGSTLVFSYIGFESMRVAVDNKTQVNVSLRLDISSLEEVIVVGYGTQKRSDLTGSVSSVKAEQLTAFPSLNVAQALQGRAAGVQIQANNGEPGASFKVRIRGGTSINASSDPIFVVDGFVGAAMPPPEDIQSIEVLKDASATAIYGSRGANGVVMVTTKKGKSGAPRIEINTAYSSQEEISRLSLLNASQFIDYVSEIRPNFTALGSDTDWQEEIFRTGNIQNHQVSISGGADKVDYYVSGAYFDQKGVITGSGFNRFSITSNVNIQASERLKLGVNIFAQRSQQEGTRTQEGSGGASNTGVVAGAFKFEPDQPIFDENGRYTIARMNDPHDNPVAVAREFQNESVNDRVQGNFSADYRIFDNLSFKTTLGATTNSGRIGTFLPTTLNAGRIVGGQANVNGIRSTLLQNENYLTYNKTFGEIHNLTVMGGYSYQTESNEGWGGTGQNFVTDAFEYWNLGASSVWGRPSSSLTGWELASFYGRVNYGYDERFLFQFNARYDGSSTFSVNNKWAFFPSGAVAWNMGNESFLKNSETFSMWKWRVSYGLTGNQAIEPYQTLARYSDIFTVVNGLPVNAIRPTTVANNDLTWETTAQLNIGTDISFLADRIFTSVEYYRMVTSDLLFQVPLPQYSGFTSQLQNVGSVENKGIELTVGAKILTGTLQWNADFNFSQNRNKVLSLPGGNDILYGSGPGHMVGLGQTQILREGFPVGSFFGWHYDGVYQQGDSFVPGGGFEQVAGGEKFRDVNGDNILNANDREIIGNPHPDFTWGFNNDFKFKNFDLNIFFHGIQGNDILSYTLMELDLLSGVNNATTNALNRWTPENTNTDVPRASVGRTRRVSTRFISDGSFVRLKNVALGYNIPLSASSRIGLSRARIYVSAQNILTLTSYEGYDPEVNYNSGGATGGNRNLGLDYGSYPNAKSYTVGLNIAF</sequence>
<feature type="domain" description="TonB-dependent receptor plug" evidence="11">
    <location>
        <begin position="225"/>
        <end position="329"/>
    </location>
</feature>
<keyword evidence="2 8" id="KW-0813">Transport</keyword>
<dbReference type="InterPro" id="IPR012910">
    <property type="entry name" value="Plug_dom"/>
</dbReference>
<gene>
    <name evidence="12" type="ORF">SAMN05444412_10813</name>
</gene>
<keyword evidence="3 8" id="KW-1134">Transmembrane beta strand</keyword>
<dbReference type="Pfam" id="PF07715">
    <property type="entry name" value="Plug"/>
    <property type="match status" value="1"/>
</dbReference>
<comment type="subcellular location">
    <subcellularLocation>
        <location evidence="1 8">Cell outer membrane</location>
        <topology evidence="1 8">Multi-pass membrane protein</topology>
    </subcellularLocation>
</comment>
<evidence type="ECO:0000256" key="6">
    <source>
        <dbReference type="ARBA" id="ARBA00023136"/>
    </source>
</evidence>
<evidence type="ECO:0000256" key="7">
    <source>
        <dbReference type="ARBA" id="ARBA00023237"/>
    </source>
</evidence>
<dbReference type="InterPro" id="IPR037066">
    <property type="entry name" value="Plug_dom_sf"/>
</dbReference>
<dbReference type="EMBL" id="FNQC01000008">
    <property type="protein sequence ID" value="SDZ22850.1"/>
    <property type="molecule type" value="Genomic_DNA"/>
</dbReference>
<evidence type="ECO:0000313" key="13">
    <source>
        <dbReference type="Proteomes" id="UP000199663"/>
    </source>
</evidence>
<reference evidence="12 13" key="1">
    <citation type="submission" date="2016-10" db="EMBL/GenBank/DDBJ databases">
        <authorList>
            <person name="Varghese N."/>
            <person name="Submissions S."/>
        </authorList>
    </citation>
    <scope>NUCLEOTIDE SEQUENCE [LARGE SCALE GENOMIC DNA]</scope>
    <source>
        <strain evidence="12 13">DSM 17997</strain>
    </source>
</reference>
<evidence type="ECO:0000256" key="4">
    <source>
        <dbReference type="ARBA" id="ARBA00022692"/>
    </source>
</evidence>
<dbReference type="InterPro" id="IPR008969">
    <property type="entry name" value="CarboxyPept-like_regulatory"/>
</dbReference>
<feature type="domain" description="TonB-dependent receptor-like beta-barrel" evidence="10">
    <location>
        <begin position="494"/>
        <end position="896"/>
    </location>
</feature>
<dbReference type="SUPFAM" id="SSF56935">
    <property type="entry name" value="Porins"/>
    <property type="match status" value="1"/>
</dbReference>
<keyword evidence="7 8" id="KW-0998">Cell outer membrane</keyword>
<protein>
    <submittedName>
        <fullName evidence="12">TonB-linked outer membrane protein, SusC/RagA family</fullName>
    </submittedName>
</protein>
<dbReference type="SUPFAM" id="SSF49464">
    <property type="entry name" value="Carboxypeptidase regulatory domain-like"/>
    <property type="match status" value="1"/>
</dbReference>
<dbReference type="InterPro" id="IPR036942">
    <property type="entry name" value="Beta-barrel_TonB_sf"/>
</dbReference>
<dbReference type="Proteomes" id="UP000199663">
    <property type="component" value="Unassembled WGS sequence"/>
</dbReference>
<dbReference type="Gene3D" id="2.40.170.20">
    <property type="entry name" value="TonB-dependent receptor, beta-barrel domain"/>
    <property type="match status" value="1"/>
</dbReference>
<dbReference type="NCBIfam" id="TIGR04057">
    <property type="entry name" value="SusC_RagA_signa"/>
    <property type="match status" value="1"/>
</dbReference>
<keyword evidence="4 8" id="KW-0812">Transmembrane</keyword>
<dbReference type="Gene3D" id="2.60.40.1120">
    <property type="entry name" value="Carboxypeptidase-like, regulatory domain"/>
    <property type="match status" value="1"/>
</dbReference>
<organism evidence="12 13">
    <name type="scientific">Rhodonellum ikkaensis</name>
    <dbReference type="NCBI Taxonomy" id="336829"/>
    <lineage>
        <taxon>Bacteria</taxon>
        <taxon>Pseudomonadati</taxon>
        <taxon>Bacteroidota</taxon>
        <taxon>Cytophagia</taxon>
        <taxon>Cytophagales</taxon>
        <taxon>Cytophagaceae</taxon>
        <taxon>Rhodonellum</taxon>
    </lineage>
</organism>
<evidence type="ECO:0000256" key="1">
    <source>
        <dbReference type="ARBA" id="ARBA00004571"/>
    </source>
</evidence>
<dbReference type="PROSITE" id="PS52016">
    <property type="entry name" value="TONB_DEPENDENT_REC_3"/>
    <property type="match status" value="1"/>
</dbReference>
<evidence type="ECO:0000259" key="10">
    <source>
        <dbReference type="Pfam" id="PF00593"/>
    </source>
</evidence>
<name>A0A1H3RB29_9BACT</name>
<evidence type="ECO:0000256" key="5">
    <source>
        <dbReference type="ARBA" id="ARBA00023077"/>
    </source>
</evidence>
<dbReference type="NCBIfam" id="TIGR04056">
    <property type="entry name" value="OMP_RagA_SusC"/>
    <property type="match status" value="1"/>
</dbReference>
<evidence type="ECO:0000256" key="3">
    <source>
        <dbReference type="ARBA" id="ARBA00022452"/>
    </source>
</evidence>
<dbReference type="InterPro" id="IPR039426">
    <property type="entry name" value="TonB-dep_rcpt-like"/>
</dbReference>
<dbReference type="RefSeq" id="WP_019598283.1">
    <property type="nucleotide sequence ID" value="NZ_FNQC01000008.1"/>
</dbReference>